<dbReference type="EMBL" id="BMIG01000016">
    <property type="protein sequence ID" value="GGB10469.1"/>
    <property type="molecule type" value="Genomic_DNA"/>
</dbReference>
<proteinExistence type="predicted"/>
<accession>A0A916SPA4</accession>
<feature type="region of interest" description="Disordered" evidence="1">
    <location>
        <begin position="1"/>
        <end position="21"/>
    </location>
</feature>
<dbReference type="InterPro" id="IPR027372">
    <property type="entry name" value="Phytase-like_dom"/>
</dbReference>
<sequence>MGLVGLPRAHPAPASPSPPRTRLRLIGEARLPHRFQFQGSTVGGLSGIDYDDASGLFYLLSDDGSSINPARFYTANIAMETRHLGEPELRSVTFLRQADGSTYPAALRGIDVPDPEAMRWRAASQSLFWTSEGHVLTGAAPALRESRADGTLVREFALPPMFDFQLNQGPRINRTLEGLALSPDGKRAWIAMEAALRQDGPVPTVQADGGPCRFTEIDLSSGNILRQIAYVPDAVPGAPVPPATQADNGVTEILMLDAQRMLVLERAYMAGHGPTTGNSLRLYLIDTRLGSDTLGLPTLRPDIYQPVAKVLLADFSAFTGAGAGPRLDRLDNTEGMCWGPRLANGARSLHVISDDNFSSRQITQWLAFEFFD</sequence>
<feature type="domain" description="Phytase-like" evidence="2">
    <location>
        <begin position="41"/>
        <end position="357"/>
    </location>
</feature>
<protein>
    <submittedName>
        <fullName evidence="3">3-phytase</fullName>
    </submittedName>
</protein>
<dbReference type="PANTHER" id="PTHR37957:SF1">
    <property type="entry name" value="PHYTASE-LIKE DOMAIN-CONTAINING PROTEIN"/>
    <property type="match status" value="1"/>
</dbReference>
<evidence type="ECO:0000313" key="4">
    <source>
        <dbReference type="Proteomes" id="UP000620596"/>
    </source>
</evidence>
<reference evidence="3" key="2">
    <citation type="submission" date="2020-09" db="EMBL/GenBank/DDBJ databases">
        <authorList>
            <person name="Sun Q."/>
            <person name="Zhou Y."/>
        </authorList>
    </citation>
    <scope>NUCLEOTIDE SEQUENCE</scope>
    <source>
        <strain evidence="3">CGMCC 1.15322</strain>
    </source>
</reference>
<feature type="compositionally biased region" description="Low complexity" evidence="1">
    <location>
        <begin position="1"/>
        <end position="12"/>
    </location>
</feature>
<name>A0A916SPA4_9BURK</name>
<dbReference type="PANTHER" id="PTHR37957">
    <property type="entry name" value="BLR7070 PROTEIN"/>
    <property type="match status" value="1"/>
</dbReference>
<reference evidence="3" key="1">
    <citation type="journal article" date="2014" name="Int. J. Syst. Evol. Microbiol.">
        <title>Complete genome sequence of Corynebacterium casei LMG S-19264T (=DSM 44701T), isolated from a smear-ripened cheese.</title>
        <authorList>
            <consortium name="US DOE Joint Genome Institute (JGI-PGF)"/>
            <person name="Walter F."/>
            <person name="Albersmeier A."/>
            <person name="Kalinowski J."/>
            <person name="Ruckert C."/>
        </authorList>
    </citation>
    <scope>NUCLEOTIDE SEQUENCE</scope>
    <source>
        <strain evidence="3">CGMCC 1.15322</strain>
    </source>
</reference>
<evidence type="ECO:0000313" key="3">
    <source>
        <dbReference type="EMBL" id="GGB10469.1"/>
    </source>
</evidence>
<evidence type="ECO:0000256" key="1">
    <source>
        <dbReference type="SAM" id="MobiDB-lite"/>
    </source>
</evidence>
<dbReference type="Proteomes" id="UP000620596">
    <property type="component" value="Unassembled WGS sequence"/>
</dbReference>
<dbReference type="AlphaFoldDB" id="A0A916SPA4"/>
<gene>
    <name evidence="3" type="ORF">GCM10011496_34260</name>
</gene>
<evidence type="ECO:0000259" key="2">
    <source>
        <dbReference type="Pfam" id="PF13449"/>
    </source>
</evidence>
<comment type="caution">
    <text evidence="3">The sequence shown here is derived from an EMBL/GenBank/DDBJ whole genome shotgun (WGS) entry which is preliminary data.</text>
</comment>
<keyword evidence="4" id="KW-1185">Reference proteome</keyword>
<organism evidence="3 4">
    <name type="scientific">Polaromonas eurypsychrophila</name>
    <dbReference type="NCBI Taxonomy" id="1614635"/>
    <lineage>
        <taxon>Bacteria</taxon>
        <taxon>Pseudomonadati</taxon>
        <taxon>Pseudomonadota</taxon>
        <taxon>Betaproteobacteria</taxon>
        <taxon>Burkholderiales</taxon>
        <taxon>Comamonadaceae</taxon>
        <taxon>Polaromonas</taxon>
    </lineage>
</organism>
<dbReference type="Pfam" id="PF13449">
    <property type="entry name" value="Phytase-like"/>
    <property type="match status" value="1"/>
</dbReference>